<name>A0A7W8IIU0_9BACT</name>
<accession>A0A7W8IIU0</accession>
<reference evidence="1" key="1">
    <citation type="submission" date="2020-08" db="EMBL/GenBank/DDBJ databases">
        <title>Genomic Encyclopedia of Type Strains, Phase IV (KMG-V): Genome sequencing to study the core and pangenomes of soil and plant-associated prokaryotes.</title>
        <authorList>
            <person name="Whitman W."/>
        </authorList>
    </citation>
    <scope>NUCLEOTIDE SEQUENCE [LARGE SCALE GENOMIC DNA]</scope>
    <source>
        <strain evidence="1">M8UP27</strain>
    </source>
</reference>
<dbReference type="Proteomes" id="UP000568106">
    <property type="component" value="Unassembled WGS sequence"/>
</dbReference>
<proteinExistence type="predicted"/>
<comment type="caution">
    <text evidence="1">The sequence shown here is derived from an EMBL/GenBank/DDBJ whole genome shotgun (WGS) entry which is preliminary data.</text>
</comment>
<dbReference type="AlphaFoldDB" id="A0A7W8IIU0"/>
<keyword evidence="2" id="KW-1185">Reference proteome</keyword>
<protein>
    <submittedName>
        <fullName evidence="1">Uncharacterized protein</fullName>
    </submittedName>
</protein>
<dbReference type="EMBL" id="JACHDY010000003">
    <property type="protein sequence ID" value="MBB5317956.1"/>
    <property type="molecule type" value="Genomic_DNA"/>
</dbReference>
<evidence type="ECO:0000313" key="2">
    <source>
        <dbReference type="Proteomes" id="UP000568106"/>
    </source>
</evidence>
<evidence type="ECO:0000313" key="1">
    <source>
        <dbReference type="EMBL" id="MBB5317956.1"/>
    </source>
</evidence>
<organism evidence="1 2">
    <name type="scientific">Tunturiibacter empetritectus</name>
    <dbReference type="NCBI Taxonomy" id="3069691"/>
    <lineage>
        <taxon>Bacteria</taxon>
        <taxon>Pseudomonadati</taxon>
        <taxon>Acidobacteriota</taxon>
        <taxon>Terriglobia</taxon>
        <taxon>Terriglobales</taxon>
        <taxon>Acidobacteriaceae</taxon>
        <taxon>Tunturiibacter</taxon>
    </lineage>
</organism>
<sequence>MTVAQMLHHLNLSCGGSLGFYDLPDESYLVSRTVFRWILVDWFPEQPFGLSLPKRFKIPPGATFDFDFEKAQLLKLLDIAWNARRPSDWQPHPISIQFSQGKPVAVGSSLKS</sequence>
<gene>
    <name evidence="1" type="ORF">HDF09_002642</name>
</gene>